<dbReference type="AlphaFoldDB" id="A0AAD6A2G1"/>
<dbReference type="Gene3D" id="3.40.1810.10">
    <property type="entry name" value="Transcription factor, MADS-box"/>
    <property type="match status" value="1"/>
</dbReference>
<protein>
    <recommendedName>
        <fullName evidence="7">MADS-box domain-containing protein</fullName>
    </recommendedName>
</protein>
<reference evidence="8 9" key="1">
    <citation type="journal article" date="2022" name="Cell">
        <title>Repeat-based holocentromeres influence genome architecture and karyotype evolution.</title>
        <authorList>
            <person name="Hofstatter P.G."/>
            <person name="Thangavel G."/>
            <person name="Lux T."/>
            <person name="Neumann P."/>
            <person name="Vondrak T."/>
            <person name="Novak P."/>
            <person name="Zhang M."/>
            <person name="Costa L."/>
            <person name="Castellani M."/>
            <person name="Scott A."/>
            <person name="Toegelov H."/>
            <person name="Fuchs J."/>
            <person name="Mata-Sucre Y."/>
            <person name="Dias Y."/>
            <person name="Vanzela A.L.L."/>
            <person name="Huettel B."/>
            <person name="Almeida C.C.S."/>
            <person name="Simkova H."/>
            <person name="Souza G."/>
            <person name="Pedrosa-Harand A."/>
            <person name="Macas J."/>
            <person name="Mayer K.F.X."/>
            <person name="Houben A."/>
            <person name="Marques A."/>
        </authorList>
    </citation>
    <scope>NUCLEOTIDE SEQUENCE [LARGE SCALE GENOMIC DNA]</scope>
    <source>
        <strain evidence="8">RhyTen1mFocal</strain>
    </source>
</reference>
<keyword evidence="4" id="KW-0804">Transcription</keyword>
<evidence type="ECO:0000256" key="2">
    <source>
        <dbReference type="ARBA" id="ARBA00023015"/>
    </source>
</evidence>
<name>A0AAD6A2G1_9POAL</name>
<dbReference type="PANTHER" id="PTHR11945:SF629">
    <property type="entry name" value="OS02G0164450 PROTEIN"/>
    <property type="match status" value="1"/>
</dbReference>
<feature type="domain" description="MADS-box" evidence="7">
    <location>
        <begin position="26"/>
        <end position="86"/>
    </location>
</feature>
<dbReference type="GO" id="GO:0005634">
    <property type="term" value="C:nucleus"/>
    <property type="evidence" value="ECO:0007669"/>
    <property type="project" value="UniProtKB-SubCell"/>
</dbReference>
<dbReference type="SMART" id="SM00432">
    <property type="entry name" value="MADS"/>
    <property type="match status" value="1"/>
</dbReference>
<evidence type="ECO:0000259" key="7">
    <source>
        <dbReference type="PROSITE" id="PS50066"/>
    </source>
</evidence>
<dbReference type="InterPro" id="IPR036879">
    <property type="entry name" value="TF_MADSbox_sf"/>
</dbReference>
<dbReference type="GO" id="GO:0000981">
    <property type="term" value="F:DNA-binding transcription factor activity, RNA polymerase II-specific"/>
    <property type="evidence" value="ECO:0007669"/>
    <property type="project" value="TreeGrafter"/>
</dbReference>
<dbReference type="GO" id="GO:0046983">
    <property type="term" value="F:protein dimerization activity"/>
    <property type="evidence" value="ECO:0007669"/>
    <property type="project" value="InterPro"/>
</dbReference>
<keyword evidence="6" id="KW-0175">Coiled coil</keyword>
<organism evidence="8 9">
    <name type="scientific">Rhynchospora tenuis</name>
    <dbReference type="NCBI Taxonomy" id="198213"/>
    <lineage>
        <taxon>Eukaryota</taxon>
        <taxon>Viridiplantae</taxon>
        <taxon>Streptophyta</taxon>
        <taxon>Embryophyta</taxon>
        <taxon>Tracheophyta</taxon>
        <taxon>Spermatophyta</taxon>
        <taxon>Magnoliopsida</taxon>
        <taxon>Liliopsida</taxon>
        <taxon>Poales</taxon>
        <taxon>Cyperaceae</taxon>
        <taxon>Cyperoideae</taxon>
        <taxon>Rhynchosporeae</taxon>
        <taxon>Rhynchospora</taxon>
    </lineage>
</organism>
<keyword evidence="3" id="KW-0238">DNA-binding</keyword>
<dbReference type="PANTHER" id="PTHR11945">
    <property type="entry name" value="MADS BOX PROTEIN"/>
    <property type="match status" value="1"/>
</dbReference>
<keyword evidence="5" id="KW-0539">Nucleus</keyword>
<gene>
    <name evidence="8" type="ORF">LUZ61_012115</name>
</gene>
<dbReference type="Proteomes" id="UP001210211">
    <property type="component" value="Unassembled WGS sequence"/>
</dbReference>
<evidence type="ECO:0000256" key="3">
    <source>
        <dbReference type="ARBA" id="ARBA00023125"/>
    </source>
</evidence>
<dbReference type="GO" id="GO:0045944">
    <property type="term" value="P:positive regulation of transcription by RNA polymerase II"/>
    <property type="evidence" value="ECO:0007669"/>
    <property type="project" value="InterPro"/>
</dbReference>
<dbReference type="SUPFAM" id="SSF55455">
    <property type="entry name" value="SRF-like"/>
    <property type="match status" value="1"/>
</dbReference>
<evidence type="ECO:0000256" key="5">
    <source>
        <dbReference type="ARBA" id="ARBA00023242"/>
    </source>
</evidence>
<dbReference type="EMBL" id="JAMRDG010000001">
    <property type="protein sequence ID" value="KAJ3708410.1"/>
    <property type="molecule type" value="Genomic_DNA"/>
</dbReference>
<dbReference type="InterPro" id="IPR002100">
    <property type="entry name" value="TF_MADSbox"/>
</dbReference>
<dbReference type="GO" id="GO:0000978">
    <property type="term" value="F:RNA polymerase II cis-regulatory region sequence-specific DNA binding"/>
    <property type="evidence" value="ECO:0007669"/>
    <property type="project" value="TreeGrafter"/>
</dbReference>
<comment type="subcellular location">
    <subcellularLocation>
        <location evidence="1">Nucleus</location>
    </subcellularLocation>
</comment>
<keyword evidence="2" id="KW-0805">Transcription regulation</keyword>
<dbReference type="PROSITE" id="PS50066">
    <property type="entry name" value="MADS_BOX_2"/>
    <property type="match status" value="1"/>
</dbReference>
<evidence type="ECO:0000256" key="6">
    <source>
        <dbReference type="SAM" id="Coils"/>
    </source>
</evidence>
<dbReference type="InterPro" id="IPR033896">
    <property type="entry name" value="MEF2-like_N"/>
</dbReference>
<sequence>MEQFNASAAPQVEVASSSHAIKKKSMGRQKIAIERIQKEDARQVCFSKRRAGLFKKAHELSVLCGAHLAVLVFSPAKKPYSFGHPSVPQVIDRYLASRSSNNPALPLPAHHHVMPPSHDTTTALNRELTDLKARLEASRKRKQVLESTLRSKKPSIWNAEVEDLGLADLHKCKDGLERVWAELEANKERLVLEAGIMSYRDDLQYGFNNYGYGVADDQKFHHMMLNSAAPVNMQMPDVPSFTAMPDQPYSDLGYFFLQQ</sequence>
<dbReference type="PRINTS" id="PR00404">
    <property type="entry name" value="MADSDOMAIN"/>
</dbReference>
<dbReference type="Pfam" id="PF00319">
    <property type="entry name" value="SRF-TF"/>
    <property type="match status" value="1"/>
</dbReference>
<comment type="caution">
    <text evidence="8">The sequence shown here is derived from an EMBL/GenBank/DDBJ whole genome shotgun (WGS) entry which is preliminary data.</text>
</comment>
<proteinExistence type="predicted"/>
<dbReference type="CDD" id="cd00265">
    <property type="entry name" value="MADS_MEF2_like"/>
    <property type="match status" value="1"/>
</dbReference>
<evidence type="ECO:0000256" key="1">
    <source>
        <dbReference type="ARBA" id="ARBA00004123"/>
    </source>
</evidence>
<evidence type="ECO:0000313" key="8">
    <source>
        <dbReference type="EMBL" id="KAJ3708410.1"/>
    </source>
</evidence>
<feature type="coiled-coil region" evidence="6">
    <location>
        <begin position="121"/>
        <end position="148"/>
    </location>
</feature>
<evidence type="ECO:0000256" key="4">
    <source>
        <dbReference type="ARBA" id="ARBA00023163"/>
    </source>
</evidence>
<keyword evidence="9" id="KW-1185">Reference proteome</keyword>
<dbReference type="FunFam" id="3.40.1810.10:FF:000006">
    <property type="entry name" value="Agamous-like MADS-box protein AGL62"/>
    <property type="match status" value="1"/>
</dbReference>
<evidence type="ECO:0000313" key="9">
    <source>
        <dbReference type="Proteomes" id="UP001210211"/>
    </source>
</evidence>
<accession>A0AAD6A2G1</accession>